<dbReference type="Proteomes" id="UP000822688">
    <property type="component" value="Chromosome 11"/>
</dbReference>
<name>A0A8T0GEB8_CERPU</name>
<reference evidence="4 5" key="1">
    <citation type="submission" date="2020-06" db="EMBL/GenBank/DDBJ databases">
        <title>WGS assembly of Ceratodon purpureus strain R40.</title>
        <authorList>
            <person name="Carey S.B."/>
            <person name="Jenkins J."/>
            <person name="Shu S."/>
            <person name="Lovell J.T."/>
            <person name="Sreedasyam A."/>
            <person name="Maumus F."/>
            <person name="Tiley G.P."/>
            <person name="Fernandez-Pozo N."/>
            <person name="Barry K."/>
            <person name="Chen C."/>
            <person name="Wang M."/>
            <person name="Lipzen A."/>
            <person name="Daum C."/>
            <person name="Saski C.A."/>
            <person name="Payton A.C."/>
            <person name="Mcbreen J.C."/>
            <person name="Conrad R.E."/>
            <person name="Kollar L.M."/>
            <person name="Olsson S."/>
            <person name="Huttunen S."/>
            <person name="Landis J.B."/>
            <person name="Wickett N.J."/>
            <person name="Johnson M.G."/>
            <person name="Rensing S.A."/>
            <person name="Grimwood J."/>
            <person name="Schmutz J."/>
            <person name="Mcdaniel S.F."/>
        </authorList>
    </citation>
    <scope>NUCLEOTIDE SEQUENCE [LARGE SCALE GENOMIC DNA]</scope>
    <source>
        <strain evidence="4 5">R40</strain>
    </source>
</reference>
<dbReference type="AlphaFoldDB" id="A0A8T0GEB8"/>
<dbReference type="Pfam" id="PF05368">
    <property type="entry name" value="NmrA"/>
    <property type="match status" value="1"/>
</dbReference>
<evidence type="ECO:0000259" key="3">
    <source>
        <dbReference type="Pfam" id="PF05368"/>
    </source>
</evidence>
<feature type="domain" description="NmrA-like" evidence="3">
    <location>
        <begin position="5"/>
        <end position="228"/>
    </location>
</feature>
<sequence length="295" mass="31992">MATPIILAGATGNLGGRIARALVGKGADVRALVRRGTAPERAENLRKVGVTVTEVDLGNVPEVAAACAGGTCVVSALTGHRDVIVDGQTALLEAAVEAGVPRFIPSDFALDFMKMPAGFNRNLDLRREFHERLDKAPIAATSILNGGFMELLSQAPIILFRFRRVLYWSDADQLLDFTTIDNTAAFTAAAALDPSTPRTLRIAGDQLSAKDLVALAGDTTGEKFKLLRGGSLARLETMIRVTRTLFPQEGQVYPAWQGMQYLHNMFSGFAKLTPLDNDRYTDIRWTTAREMLSAR</sequence>
<organism evidence="4 5">
    <name type="scientific">Ceratodon purpureus</name>
    <name type="common">Fire moss</name>
    <name type="synonym">Dicranum purpureum</name>
    <dbReference type="NCBI Taxonomy" id="3225"/>
    <lineage>
        <taxon>Eukaryota</taxon>
        <taxon>Viridiplantae</taxon>
        <taxon>Streptophyta</taxon>
        <taxon>Embryophyta</taxon>
        <taxon>Bryophyta</taxon>
        <taxon>Bryophytina</taxon>
        <taxon>Bryopsida</taxon>
        <taxon>Dicranidae</taxon>
        <taxon>Pseudoditrichales</taxon>
        <taxon>Ditrichaceae</taxon>
        <taxon>Ceratodon</taxon>
    </lineage>
</organism>
<dbReference type="InterPro" id="IPR051609">
    <property type="entry name" value="NmrA/Isoflavone_reductase-like"/>
</dbReference>
<keyword evidence="5" id="KW-1185">Reference proteome</keyword>
<dbReference type="InterPro" id="IPR036291">
    <property type="entry name" value="NAD(P)-bd_dom_sf"/>
</dbReference>
<keyword evidence="1" id="KW-0521">NADP</keyword>
<dbReference type="OrthoDB" id="419598at2759"/>
<dbReference type="SUPFAM" id="SSF51735">
    <property type="entry name" value="NAD(P)-binding Rossmann-fold domains"/>
    <property type="match status" value="1"/>
</dbReference>
<dbReference type="GO" id="GO:0016491">
    <property type="term" value="F:oxidoreductase activity"/>
    <property type="evidence" value="ECO:0007669"/>
    <property type="project" value="UniProtKB-KW"/>
</dbReference>
<gene>
    <name evidence="4" type="ORF">KC19_11G070700</name>
</gene>
<dbReference type="InterPro" id="IPR008030">
    <property type="entry name" value="NmrA-like"/>
</dbReference>
<dbReference type="Gene3D" id="3.40.50.720">
    <property type="entry name" value="NAD(P)-binding Rossmann-like Domain"/>
    <property type="match status" value="1"/>
</dbReference>
<evidence type="ECO:0000313" key="4">
    <source>
        <dbReference type="EMBL" id="KAG0556674.1"/>
    </source>
</evidence>
<proteinExistence type="predicted"/>
<dbReference type="Gene3D" id="3.90.25.10">
    <property type="entry name" value="UDP-galactose 4-epimerase, domain 1"/>
    <property type="match status" value="1"/>
</dbReference>
<dbReference type="EMBL" id="CM026432">
    <property type="protein sequence ID" value="KAG0556674.1"/>
    <property type="molecule type" value="Genomic_DNA"/>
</dbReference>
<evidence type="ECO:0000313" key="5">
    <source>
        <dbReference type="Proteomes" id="UP000822688"/>
    </source>
</evidence>
<dbReference type="PANTHER" id="PTHR47706:SF1">
    <property type="entry name" value="CIPA-LIKE, PUTATIVE (AFU_ORTHOLOGUE AFUA_1G12460)-RELATED"/>
    <property type="match status" value="1"/>
</dbReference>
<accession>A0A8T0GEB8</accession>
<protein>
    <recommendedName>
        <fullName evidence="3">NmrA-like domain-containing protein</fullName>
    </recommendedName>
</protein>
<keyword evidence="2" id="KW-0560">Oxidoreductase</keyword>
<comment type="caution">
    <text evidence="4">The sequence shown here is derived from an EMBL/GenBank/DDBJ whole genome shotgun (WGS) entry which is preliminary data.</text>
</comment>
<dbReference type="PANTHER" id="PTHR47706">
    <property type="entry name" value="NMRA-LIKE FAMILY PROTEIN"/>
    <property type="match status" value="1"/>
</dbReference>
<evidence type="ECO:0000256" key="2">
    <source>
        <dbReference type="ARBA" id="ARBA00023002"/>
    </source>
</evidence>
<evidence type="ECO:0000256" key="1">
    <source>
        <dbReference type="ARBA" id="ARBA00022857"/>
    </source>
</evidence>